<feature type="region of interest" description="Disordered" evidence="5">
    <location>
        <begin position="708"/>
        <end position="750"/>
    </location>
</feature>
<reference evidence="6" key="1">
    <citation type="submission" date="2011-04" db="EMBL/GenBank/DDBJ databases">
        <title>Evolution of plant cell wall degrading machinery underlies the functional diversity of forest fungi.</title>
        <authorList>
            <consortium name="US DOE Joint Genome Institute (JGI-PGF)"/>
            <person name="Eastwood D.C."/>
            <person name="Floudas D."/>
            <person name="Binder M."/>
            <person name="Majcherczyk A."/>
            <person name="Schneider P."/>
            <person name="Aerts A."/>
            <person name="Asiegbu F.O."/>
            <person name="Baker S.E."/>
            <person name="Barry K."/>
            <person name="Bendiksby M."/>
            <person name="Blumentritt M."/>
            <person name="Coutinho P.M."/>
            <person name="Cullen D."/>
            <person name="Cullen D."/>
            <person name="Gathman A."/>
            <person name="Goodell B."/>
            <person name="Henrissat B."/>
            <person name="Ihrmark K."/>
            <person name="Kauserud H."/>
            <person name="Kohler A."/>
            <person name="LaButti K."/>
            <person name="Lapidus A."/>
            <person name="Lavin J.L."/>
            <person name="Lee Y.-H."/>
            <person name="Lindquist E."/>
            <person name="Lilly W."/>
            <person name="Lucas S."/>
            <person name="Morin E."/>
            <person name="Murat C."/>
            <person name="Oguiza J.A."/>
            <person name="Park J."/>
            <person name="Pisabarro A.G."/>
            <person name="Riley R."/>
            <person name="Rosling A."/>
            <person name="Salamov A."/>
            <person name="Schmidt O."/>
            <person name="Schmutz J."/>
            <person name="Skrede I."/>
            <person name="Stenlid J."/>
            <person name="Wiebenga A."/>
            <person name="Xie X."/>
            <person name="Kues U."/>
            <person name="Hibbett D.S."/>
            <person name="Hoffmeister D."/>
            <person name="Hogberg N."/>
            <person name="Martin F."/>
            <person name="Grigoriev I.V."/>
            <person name="Watkinson S.C."/>
        </authorList>
    </citation>
    <scope>NUCLEOTIDE SEQUENCE</scope>
    <source>
        <strain evidence="6">S7.9</strain>
    </source>
</reference>
<feature type="compositionally biased region" description="Low complexity" evidence="5">
    <location>
        <begin position="827"/>
        <end position="839"/>
    </location>
</feature>
<feature type="compositionally biased region" description="Polar residues" evidence="5">
    <location>
        <begin position="879"/>
        <end position="888"/>
    </location>
</feature>
<dbReference type="GO" id="GO:0000724">
    <property type="term" value="P:double-strand break repair via homologous recombination"/>
    <property type="evidence" value="ECO:0007669"/>
    <property type="project" value="TreeGrafter"/>
</dbReference>
<dbReference type="Gene3D" id="2.130.10.10">
    <property type="entry name" value="YVTN repeat-like/Quinoprotein amine dehydrogenase"/>
    <property type="match status" value="2"/>
</dbReference>
<dbReference type="InterPro" id="IPR021772">
    <property type="entry name" value="WDR48/Bun107"/>
</dbReference>
<keyword evidence="3" id="KW-0677">Repeat</keyword>
<evidence type="ECO:0000313" key="6">
    <source>
        <dbReference type="EMBL" id="EGO22940.1"/>
    </source>
</evidence>
<dbReference type="GeneID" id="18816674"/>
<dbReference type="PROSITE" id="PS50294">
    <property type="entry name" value="WD_REPEATS_REGION"/>
    <property type="match status" value="2"/>
</dbReference>
<dbReference type="EMBL" id="GL945436">
    <property type="protein sequence ID" value="EGO22940.1"/>
    <property type="molecule type" value="Genomic_DNA"/>
</dbReference>
<evidence type="ECO:0000256" key="4">
    <source>
        <dbReference type="PROSITE-ProRule" id="PRU00221"/>
    </source>
</evidence>
<dbReference type="InterPro" id="IPR001680">
    <property type="entry name" value="WD40_rpt"/>
</dbReference>
<dbReference type="Pfam" id="PF00400">
    <property type="entry name" value="WD40"/>
    <property type="match status" value="4"/>
</dbReference>
<dbReference type="InterPro" id="IPR015943">
    <property type="entry name" value="WD40/YVTN_repeat-like_dom_sf"/>
</dbReference>
<dbReference type="AlphaFoldDB" id="F8P1B0"/>
<dbReference type="GO" id="GO:0043130">
    <property type="term" value="F:ubiquitin binding"/>
    <property type="evidence" value="ECO:0007669"/>
    <property type="project" value="TreeGrafter"/>
</dbReference>
<feature type="region of interest" description="Disordered" evidence="5">
    <location>
        <begin position="73"/>
        <end position="106"/>
    </location>
</feature>
<gene>
    <name evidence="6" type="ORF">SERLADRAFT_450642</name>
</gene>
<dbReference type="PROSITE" id="PS00678">
    <property type="entry name" value="WD_REPEATS_1"/>
    <property type="match status" value="1"/>
</dbReference>
<feature type="compositionally biased region" description="Gly residues" evidence="5">
    <location>
        <begin position="863"/>
        <end position="878"/>
    </location>
</feature>
<dbReference type="PRINTS" id="PR00320">
    <property type="entry name" value="GPROTEINBRPT"/>
</dbReference>
<dbReference type="PANTHER" id="PTHR19862">
    <property type="entry name" value="WD REPEAT-CONTAINING PROTEIN 48"/>
    <property type="match status" value="1"/>
</dbReference>
<dbReference type="InterPro" id="IPR036322">
    <property type="entry name" value="WD40_repeat_dom_sf"/>
</dbReference>
<feature type="repeat" description="WD" evidence="4">
    <location>
        <begin position="229"/>
        <end position="270"/>
    </location>
</feature>
<dbReference type="RefSeq" id="XP_007320180.1">
    <property type="nucleotide sequence ID" value="XM_007320118.1"/>
</dbReference>
<dbReference type="KEGG" id="sla:SERLADRAFT_450642"/>
<feature type="region of interest" description="Disordered" evidence="5">
    <location>
        <begin position="799"/>
        <end position="938"/>
    </location>
</feature>
<dbReference type="InterPro" id="IPR020472">
    <property type="entry name" value="WD40_PAC1"/>
</dbReference>
<feature type="repeat" description="WD" evidence="4">
    <location>
        <begin position="271"/>
        <end position="312"/>
    </location>
</feature>
<dbReference type="PROSITE" id="PS50082">
    <property type="entry name" value="WD_REPEATS_2"/>
    <property type="match status" value="4"/>
</dbReference>
<dbReference type="InterPro" id="IPR019775">
    <property type="entry name" value="WD40_repeat_CS"/>
</dbReference>
<feature type="compositionally biased region" description="Polar residues" evidence="5">
    <location>
        <begin position="799"/>
        <end position="813"/>
    </location>
</feature>
<dbReference type="HOGENOM" id="CLU_002197_1_0_1"/>
<dbReference type="SMART" id="SM00320">
    <property type="entry name" value="WD40"/>
    <property type="match status" value="8"/>
</dbReference>
<feature type="repeat" description="WD" evidence="4">
    <location>
        <begin position="175"/>
        <end position="209"/>
    </location>
</feature>
<comment type="similarity">
    <text evidence="1">Belongs to the WD repeat WDR48 family.</text>
</comment>
<protein>
    <submittedName>
        <fullName evidence="6">Uncharacterized protein</fullName>
    </submittedName>
</protein>
<feature type="compositionally biased region" description="Pro residues" evidence="5">
    <location>
        <begin position="1081"/>
        <end position="1098"/>
    </location>
</feature>
<feature type="repeat" description="WD" evidence="4">
    <location>
        <begin position="131"/>
        <end position="163"/>
    </location>
</feature>
<name>F8P1B0_SERL9</name>
<dbReference type="InterPro" id="IPR051246">
    <property type="entry name" value="WDR48"/>
</dbReference>
<proteinExistence type="inferred from homology"/>
<feature type="region of interest" description="Disordered" evidence="5">
    <location>
        <begin position="1070"/>
        <end position="1107"/>
    </location>
</feature>
<evidence type="ECO:0000256" key="2">
    <source>
        <dbReference type="ARBA" id="ARBA00022574"/>
    </source>
</evidence>
<feature type="compositionally biased region" description="Basic and acidic residues" evidence="5">
    <location>
        <begin position="77"/>
        <end position="94"/>
    </location>
</feature>
<dbReference type="Proteomes" id="UP000008064">
    <property type="component" value="Unassembled WGS sequence"/>
</dbReference>
<evidence type="ECO:0000256" key="5">
    <source>
        <dbReference type="SAM" id="MobiDB-lite"/>
    </source>
</evidence>
<sequence length="1146" mass="124786">MSLAVDTSTHLTGRSSPEGILYTGGRDGLVMSWDLGLPMKRRPPRHINGAQHKPANRWETLTGMADDFIDEEIEDEERMRSDGDILGDVKESSGRRRRHRQSEDIPYESQWEMDSLADRPTVRPAQFRQCAQTHTDWVNDIILCNYNQTVVSASSDGAVKAWNPHTTTTSIPSTIGLHADYARCLTLCREQNWIASGSFDRTIKLWDLSRTTSPSGVPDPLMTLNPPDATAPKSSVYAIATDPFGHAIASGSPERVVRLWDPRSGKRTGKLVGHTDNIRAILISEDARYLLTGSADASVKLWSLASQRCLHTFTYHVDSVWSLFSTHPTLEVFYSGDKSGLVCKVDVEDCVDVSEGACTVICQESTETGTGEGVNKIVSVDDQLLWTASGSSSVKRWKVPQTRYRRSTMHGTEFEDLLADSISPRARRRVSAGIEVPLSPVRLSSPPMSHGLRDREDDDSVPLECRVRLISPNDPFSPTAFHPRGRDADVATLYSAASIVSVPGGKSPFVSTFQSNAATLRGDNLSSETGLPRTDLDERELAADAVPFNRIPDDIIAGDHGLVRSIILNDRIHALTVDTSGEVAVWDIVRGICLGRFPREDVAAASRCGSVSGTSSGGERERSPREALEAVRERIEGEAVVSPWSNVDTKTGVLTIHISERCFEAEIYADEAGFGSERHFSDELRFNIGKWVLRNLFLGFIREEQRARKKRDGHESPYATIHRGSTPIHIDLNGNSPLNRPGSASSKRSARLAAPASSIVVSSSEMIPAVTPTAPLLTSPSPLLTPRIPLHSLKASLPLSSIPQSPTPLSNELTPMPGPIRTTNLDSSSTGPPTSGSTPRETDYFSSRARRPSTSSAGDDFSGWGGPGTFSRAGGGDSSGLQSPSTPSGLMGRLKSFGKNNHRRANTESGPGSPTIGASADSLETPTIPEETSDQAQKTPVQILLAGPLSPPSSSELPTLSLPPDISIIISDEAYPGWRTVYRGNVSSTSADVYTLEETIPMWLLEYLLLNKVSSTPPVKVSFVLLPWPKHDPDGEQLPELLNTAQSKLTASRFLRVRKLTHHVQDKLEKLAHPSASPAASTPPSPFAPRSPDSPSPSPKSSRPKAEDTYEILCNNSVLPLDMTLAAVRQYFWRQSAELVMHYRLK</sequence>
<dbReference type="SUPFAM" id="SSF50978">
    <property type="entry name" value="WD40 repeat-like"/>
    <property type="match status" value="1"/>
</dbReference>
<keyword evidence="2 4" id="KW-0853">WD repeat</keyword>
<evidence type="ECO:0000256" key="1">
    <source>
        <dbReference type="ARBA" id="ARBA00006917"/>
    </source>
</evidence>
<dbReference type="PANTHER" id="PTHR19862:SF14">
    <property type="entry name" value="WD REPEAT-CONTAINING PROTEIN 48"/>
    <property type="match status" value="1"/>
</dbReference>
<dbReference type="Pfam" id="PF11816">
    <property type="entry name" value="DUF3337"/>
    <property type="match status" value="1"/>
</dbReference>
<dbReference type="OrthoDB" id="2421129at2759"/>
<evidence type="ECO:0000256" key="3">
    <source>
        <dbReference type="ARBA" id="ARBA00022737"/>
    </source>
</evidence>
<dbReference type="CDD" id="cd00200">
    <property type="entry name" value="WD40"/>
    <property type="match status" value="1"/>
</dbReference>
<organism>
    <name type="scientific">Serpula lacrymans var. lacrymans (strain S7.9)</name>
    <name type="common">Dry rot fungus</name>
    <dbReference type="NCBI Taxonomy" id="578457"/>
    <lineage>
        <taxon>Eukaryota</taxon>
        <taxon>Fungi</taxon>
        <taxon>Dikarya</taxon>
        <taxon>Basidiomycota</taxon>
        <taxon>Agaricomycotina</taxon>
        <taxon>Agaricomycetes</taxon>
        <taxon>Agaricomycetidae</taxon>
        <taxon>Boletales</taxon>
        <taxon>Coniophorineae</taxon>
        <taxon>Serpulaceae</taxon>
        <taxon>Serpula</taxon>
    </lineage>
</organism>
<accession>F8P1B0</accession>
<dbReference type="CDD" id="cd17041">
    <property type="entry name" value="Ubl_WDR48"/>
    <property type="match status" value="1"/>
</dbReference>